<sequence length="943" mass="102922">MSNSLKLQVLLSAVDKISTPLKSVATQANKMSEALLKTKANLKSLEQQQKLIDQFRQTKMAVFESNKAIQEAKNKAQALAQQLNATAQPTQKMQKAFDKARNAVKKLEAEQIKHNQKLRETRSALDSNGINTKRLSQAQQELSYKMKLANQEILTQENRLSKLNQKSKESALYAQRVQNLKDRSEQLGTLGQRAMVQSYVIGTQLVKPVAQFMEFEDAMAGVARQVQGLKDASGKFTPEYDLWKEKIQDLSKELPLTTTQIAEMITAAARMDVPKEQLEEFVRINTQMATAFDALNPDELVEQFGKVSKNFKLSAESSRELADAINYLDDNAISKGTEIIGFMNRVSGIAGIAKISEKNMAALGSTLQTAGAAEEQSATAVNAIFTRLASASKKKPVANALSNLGLNASKVEIGMVKDAQGTIMNLVDALKKMPEQKRLGLIADLVGTEHTKTLALLVSNTEEWKRQIALANSVEAKGSMTREFETRLTTLSAKWQIFKNQLFNTNSEIGNKLKETLVEAMSYIGGVLDVINSWIKANPELTVTIAKWTVGIIAAMGAFGLLTATLSLIYYPFGRFILLLDKLNGVWGIGKALLFGKTLDDGSTKAGLLVRAGGALAKVWNAMPAVFGSVLRYGKLLFSGLITGIRAVAIAFASNPIGLAITAIIGILALLYFNWEKVKNAIGTAWDWLKTKFADSWFVNAINGIIFAVNNWSVVVDTVTKSIGNKFESLKNTVMGLWNGITSSITNAFNKAMEFLGLETRINSVSDGVGKVASKIVPPEHAKQIENTANMANMMYDPNYDPSTNNVPNKPKWSGGYAGNGGKFEPKGIYHGGEYIMTKEATSRIGVANLNRLNYGGVAGMAALASTVALAQPMPAVKVDNRPLIAPTQIQRQAPPPVNQSVNITVNATAGQSAEEIARLVARELEKQQRNAQAKARSRYWDK</sequence>
<feature type="domain" description="Phage tail tape measure protein" evidence="4">
    <location>
        <begin position="245"/>
        <end position="447"/>
    </location>
</feature>
<keyword evidence="3" id="KW-0812">Transmembrane</keyword>
<feature type="transmembrane region" description="Helical" evidence="3">
    <location>
        <begin position="657"/>
        <end position="675"/>
    </location>
</feature>
<protein>
    <submittedName>
        <fullName evidence="5">Tail protein</fullName>
    </submittedName>
</protein>
<dbReference type="RefSeq" id="WP_035491382.1">
    <property type="nucleotide sequence ID" value="NZ_JDSN01000062.1"/>
</dbReference>
<proteinExistence type="predicted"/>
<dbReference type="EMBL" id="JDSN01000062">
    <property type="protein sequence ID" value="KDB45914.1"/>
    <property type="molecule type" value="Genomic_DNA"/>
</dbReference>
<keyword evidence="2" id="KW-0175">Coiled coil</keyword>
<evidence type="ECO:0000313" key="6">
    <source>
        <dbReference type="Proteomes" id="UP000027441"/>
    </source>
</evidence>
<evidence type="ECO:0000256" key="2">
    <source>
        <dbReference type="SAM" id="Coils"/>
    </source>
</evidence>
<evidence type="ECO:0000256" key="3">
    <source>
        <dbReference type="SAM" id="Phobius"/>
    </source>
</evidence>
<comment type="caution">
    <text evidence="5">The sequence shown here is derived from an EMBL/GenBank/DDBJ whole genome shotgun (WGS) entry which is preliminary data.</text>
</comment>
<evidence type="ECO:0000313" key="5">
    <source>
        <dbReference type="EMBL" id="KDB45914.1"/>
    </source>
</evidence>
<keyword evidence="1" id="KW-1188">Viral release from host cell</keyword>
<keyword evidence="3" id="KW-0472">Membrane</keyword>
<evidence type="ECO:0000256" key="1">
    <source>
        <dbReference type="ARBA" id="ARBA00022612"/>
    </source>
</evidence>
<gene>
    <name evidence="5" type="ORF">HPS9_06255</name>
</gene>
<dbReference type="PANTHER" id="PTHR37813:SF1">
    <property type="entry name" value="FELS-2 PROPHAGE PROTEIN"/>
    <property type="match status" value="1"/>
</dbReference>
<feature type="transmembrane region" description="Helical" evidence="3">
    <location>
        <begin position="548"/>
        <end position="573"/>
    </location>
</feature>
<name>A0A836Z1X8_GLAPU</name>
<dbReference type="InterPro" id="IPR010090">
    <property type="entry name" value="Phage_tape_meas"/>
</dbReference>
<reference evidence="5 6" key="1">
    <citation type="submission" date="2014-02" db="EMBL/GenBank/DDBJ databases">
        <title>Comparative genomics of Haemophilus parasuis isolated from pig lungs.</title>
        <authorList>
            <person name="Kittichotirat W."/>
            <person name="Bumgarner R.E."/>
            <person name="Lawrence P."/>
        </authorList>
    </citation>
    <scope>NUCLEOTIDE SEQUENCE [LARGE SCALE GENOMIC DNA]</scope>
    <source>
        <strain evidence="5 6">HPS9</strain>
    </source>
</reference>
<dbReference type="Proteomes" id="UP000027441">
    <property type="component" value="Unassembled WGS sequence"/>
</dbReference>
<feature type="coiled-coil region" evidence="2">
    <location>
        <begin position="28"/>
        <end position="183"/>
    </location>
</feature>
<organism evidence="5 6">
    <name type="scientific">Glaesserella parasuis HPS9</name>
    <dbReference type="NCBI Taxonomy" id="1450513"/>
    <lineage>
        <taxon>Bacteria</taxon>
        <taxon>Pseudomonadati</taxon>
        <taxon>Pseudomonadota</taxon>
        <taxon>Gammaproteobacteria</taxon>
        <taxon>Pasteurellales</taxon>
        <taxon>Pasteurellaceae</taxon>
        <taxon>Glaesserella</taxon>
    </lineage>
</organism>
<evidence type="ECO:0000259" key="4">
    <source>
        <dbReference type="Pfam" id="PF10145"/>
    </source>
</evidence>
<dbReference type="PANTHER" id="PTHR37813">
    <property type="entry name" value="FELS-2 PROPHAGE PROTEIN"/>
    <property type="match status" value="1"/>
</dbReference>
<dbReference type="AlphaFoldDB" id="A0A836Z1X8"/>
<dbReference type="Pfam" id="PF10145">
    <property type="entry name" value="PhageMin_Tail"/>
    <property type="match status" value="1"/>
</dbReference>
<accession>A0A836Z1X8</accession>
<dbReference type="NCBIfam" id="TIGR01760">
    <property type="entry name" value="tape_meas_TP901"/>
    <property type="match status" value="1"/>
</dbReference>
<keyword evidence="3" id="KW-1133">Transmembrane helix</keyword>